<dbReference type="AlphaFoldDB" id="A0A939KPD4"/>
<reference evidence="3" key="1">
    <citation type="submission" date="2021-03" db="EMBL/GenBank/DDBJ databases">
        <title>A new species, PO-11, isolated from a karst cave deposit.</title>
        <authorList>
            <person name="Zhaoxiaoyong W."/>
        </authorList>
    </citation>
    <scope>NUCLEOTIDE SEQUENCE</scope>
    <source>
        <strain evidence="3">PO-11</strain>
    </source>
</reference>
<dbReference type="EMBL" id="JAFNLL010000026">
    <property type="protein sequence ID" value="MBO1268575.1"/>
    <property type="molecule type" value="Genomic_DNA"/>
</dbReference>
<gene>
    <name evidence="3" type="ORF">J1902_11405</name>
</gene>
<organism evidence="3 4">
    <name type="scientific">Arthrobacter cavernae</name>
    <dbReference type="NCBI Taxonomy" id="2817681"/>
    <lineage>
        <taxon>Bacteria</taxon>
        <taxon>Bacillati</taxon>
        <taxon>Actinomycetota</taxon>
        <taxon>Actinomycetes</taxon>
        <taxon>Micrococcales</taxon>
        <taxon>Micrococcaceae</taxon>
        <taxon>Arthrobacter</taxon>
    </lineage>
</organism>
<name>A0A939KPD4_9MICC</name>
<evidence type="ECO:0000256" key="1">
    <source>
        <dbReference type="SAM" id="MobiDB-lite"/>
    </source>
</evidence>
<comment type="caution">
    <text evidence="3">The sequence shown here is derived from an EMBL/GenBank/DDBJ whole genome shotgun (WGS) entry which is preliminary data.</text>
</comment>
<dbReference type="Proteomes" id="UP000664164">
    <property type="component" value="Unassembled WGS sequence"/>
</dbReference>
<evidence type="ECO:0000259" key="2">
    <source>
        <dbReference type="Pfam" id="PF09350"/>
    </source>
</evidence>
<sequence>MVVISGATPAPVGIFRALRPATADRARRCGEYWRHNHDSGSQGRWSTVSAENSAFRRRLERAAEVRTVRASGGNAQEDAELQAAEEETRQKRKKVDDAARVEYLIRDAMAQGKFDNLKYTGKPIPGLGEAYDPEWWVKGLIQREHLSGLGPKAILLRTEDAELDSKLDAQFSEKQVRDIVEDFNARVIDARRQLQGGPPVITKTRDVGVELERWRERRAAVAADVGPSPEPEAKRSWWRRIWTGTG</sequence>
<accession>A0A939KPD4</accession>
<keyword evidence="4" id="KW-1185">Reference proteome</keyword>
<evidence type="ECO:0000313" key="3">
    <source>
        <dbReference type="EMBL" id="MBO1268575.1"/>
    </source>
</evidence>
<feature type="domain" description="DnaJ homologue subfamily C member 28 conserved" evidence="2">
    <location>
        <begin position="101"/>
        <end position="167"/>
    </location>
</feature>
<dbReference type="InterPro" id="IPR018961">
    <property type="entry name" value="DnaJ_homolog_subfam-C_membr-28"/>
</dbReference>
<dbReference type="Pfam" id="PF09350">
    <property type="entry name" value="DJC28_CD"/>
    <property type="match status" value="1"/>
</dbReference>
<protein>
    <submittedName>
        <fullName evidence="3">DUF1992 domain-containing protein</fullName>
    </submittedName>
</protein>
<feature type="region of interest" description="Disordered" evidence="1">
    <location>
        <begin position="67"/>
        <end position="93"/>
    </location>
</feature>
<evidence type="ECO:0000313" key="4">
    <source>
        <dbReference type="Proteomes" id="UP000664164"/>
    </source>
</evidence>
<proteinExistence type="predicted"/>